<dbReference type="SUPFAM" id="SSF51735">
    <property type="entry name" value="NAD(P)-binding Rossmann-fold domains"/>
    <property type="match status" value="1"/>
</dbReference>
<name>A0A8H6MR72_9PEZI</name>
<evidence type="ECO:0000256" key="1">
    <source>
        <dbReference type="ARBA" id="ARBA00005725"/>
    </source>
</evidence>
<gene>
    <name evidence="5" type="ORF">CSOJ01_09003</name>
</gene>
<dbReference type="Gene3D" id="3.40.50.720">
    <property type="entry name" value="NAD(P)-binding Rossmann-like Domain"/>
    <property type="match status" value="1"/>
</dbReference>
<keyword evidence="3" id="KW-0560">Oxidoreductase</keyword>
<dbReference type="PANTHER" id="PTHR47706">
    <property type="entry name" value="NMRA-LIKE FAMILY PROTEIN"/>
    <property type="match status" value="1"/>
</dbReference>
<accession>A0A8H6MR72</accession>
<protein>
    <recommendedName>
        <fullName evidence="4">NmrA-like domain-containing protein</fullName>
    </recommendedName>
</protein>
<dbReference type="AlphaFoldDB" id="A0A8H6MR72"/>
<dbReference type="InterPro" id="IPR051609">
    <property type="entry name" value="NmrA/Isoflavone_reductase-like"/>
</dbReference>
<reference evidence="5 6" key="1">
    <citation type="journal article" date="2020" name="Phytopathology">
        <title>Genome Sequence Resources of Colletotrichum truncatum, C. plurivorum, C. musicola, and C. sojae: Four Species Pathogenic to Soybean (Glycine max).</title>
        <authorList>
            <person name="Rogerio F."/>
            <person name="Boufleur T.R."/>
            <person name="Ciampi-Guillardi M."/>
            <person name="Sukno S.A."/>
            <person name="Thon M.R."/>
            <person name="Massola Junior N.S."/>
            <person name="Baroncelli R."/>
        </authorList>
    </citation>
    <scope>NUCLEOTIDE SEQUENCE [LARGE SCALE GENOMIC DNA]</scope>
    <source>
        <strain evidence="5 6">LFN0009</strain>
    </source>
</reference>
<evidence type="ECO:0000259" key="4">
    <source>
        <dbReference type="Pfam" id="PF05368"/>
    </source>
</evidence>
<evidence type="ECO:0000256" key="2">
    <source>
        <dbReference type="ARBA" id="ARBA00022857"/>
    </source>
</evidence>
<organism evidence="5 6">
    <name type="scientific">Colletotrichum sojae</name>
    <dbReference type="NCBI Taxonomy" id="2175907"/>
    <lineage>
        <taxon>Eukaryota</taxon>
        <taxon>Fungi</taxon>
        <taxon>Dikarya</taxon>
        <taxon>Ascomycota</taxon>
        <taxon>Pezizomycotina</taxon>
        <taxon>Sordariomycetes</taxon>
        <taxon>Hypocreomycetidae</taxon>
        <taxon>Glomerellales</taxon>
        <taxon>Glomerellaceae</taxon>
        <taxon>Colletotrichum</taxon>
        <taxon>Colletotrichum orchidearum species complex</taxon>
    </lineage>
</organism>
<dbReference type="PANTHER" id="PTHR47706:SF4">
    <property type="entry name" value="NMRA-LIKE DOMAIN-CONTAINING PROTEIN"/>
    <property type="match status" value="1"/>
</dbReference>
<evidence type="ECO:0000313" key="5">
    <source>
        <dbReference type="EMBL" id="KAF6806147.1"/>
    </source>
</evidence>
<sequence>MVKIAIAGASGKLAREVTDKLVESGKHEILGLVRKDPSSLPPISGLKWTQTNYQDKSELVETLKGVHTVLSFILDPVSDPDALIQKRLVDAAIEAGVKRFAPSEWAIGQKLEEVIEYVPWFNHKLAVRKYLQEINRGSKVIEYTIFQAGAFTNYFAHPHRTAKHYRIDYPFFADVGNARGFMVEGSEDAKITLTTVDDVAEVTARAVEYEGEWPSFGGIAGDTITIGELMKLGEEVRGKPFEIDRLKLEDVKNGILETDFYPRIPLPGLSEEQAAEFSKVVARGMLISLGYGALEVSDEWNKLLPDWKPTKAREFLQDVWGAK</sequence>
<dbReference type="InterPro" id="IPR036291">
    <property type="entry name" value="NAD(P)-bd_dom_sf"/>
</dbReference>
<keyword evidence="2" id="KW-0521">NADP</keyword>
<evidence type="ECO:0000256" key="3">
    <source>
        <dbReference type="ARBA" id="ARBA00023002"/>
    </source>
</evidence>
<dbReference type="EMBL" id="WIGN01000165">
    <property type="protein sequence ID" value="KAF6806147.1"/>
    <property type="molecule type" value="Genomic_DNA"/>
</dbReference>
<keyword evidence="6" id="KW-1185">Reference proteome</keyword>
<comment type="caution">
    <text evidence="5">The sequence shown here is derived from an EMBL/GenBank/DDBJ whole genome shotgun (WGS) entry which is preliminary data.</text>
</comment>
<dbReference type="GO" id="GO:0016491">
    <property type="term" value="F:oxidoreductase activity"/>
    <property type="evidence" value="ECO:0007669"/>
    <property type="project" value="UniProtKB-KW"/>
</dbReference>
<evidence type="ECO:0000313" key="6">
    <source>
        <dbReference type="Proteomes" id="UP000652219"/>
    </source>
</evidence>
<dbReference type="Proteomes" id="UP000652219">
    <property type="component" value="Unassembled WGS sequence"/>
</dbReference>
<dbReference type="Gene3D" id="3.90.25.10">
    <property type="entry name" value="UDP-galactose 4-epimerase, domain 1"/>
    <property type="match status" value="1"/>
</dbReference>
<dbReference type="InterPro" id="IPR008030">
    <property type="entry name" value="NmrA-like"/>
</dbReference>
<feature type="domain" description="NmrA-like" evidence="4">
    <location>
        <begin position="3"/>
        <end position="264"/>
    </location>
</feature>
<dbReference type="Pfam" id="PF05368">
    <property type="entry name" value="NmrA"/>
    <property type="match status" value="1"/>
</dbReference>
<comment type="similarity">
    <text evidence="1">Belongs to the NmrA-type oxidoreductase family. Isoflavone reductase subfamily.</text>
</comment>
<proteinExistence type="inferred from homology"/>